<gene>
    <name evidence="24" type="ORF">HJG60_002768</name>
</gene>
<dbReference type="FunFam" id="3.30.40.10:FF:000203">
    <property type="entry name" value="E3 ubiquitin-protein ligase CHFR isoform X1"/>
    <property type="match status" value="1"/>
</dbReference>
<evidence type="ECO:0000313" key="24">
    <source>
        <dbReference type="EMBL" id="KAF6080782.1"/>
    </source>
</evidence>
<dbReference type="InterPro" id="IPR013083">
    <property type="entry name" value="Znf_RING/FYVE/PHD"/>
</dbReference>
<feature type="domain" description="FHA" evidence="22">
    <location>
        <begin position="40"/>
        <end position="91"/>
    </location>
</feature>
<dbReference type="Proteomes" id="UP000664940">
    <property type="component" value="Unassembled WGS sequence"/>
</dbReference>
<dbReference type="GO" id="GO:0016567">
    <property type="term" value="P:protein ubiquitination"/>
    <property type="evidence" value="ECO:0007669"/>
    <property type="project" value="UniProtKB-UniPathway"/>
</dbReference>
<dbReference type="InterPro" id="IPR052256">
    <property type="entry name" value="E3_ubiquitin-ligase_CHFR"/>
</dbReference>
<reference evidence="24 25" key="1">
    <citation type="journal article" date="2020" name="Nature">
        <title>Six reference-quality genomes reveal evolution of bat adaptations.</title>
        <authorList>
            <person name="Jebb D."/>
            <person name="Huang Z."/>
            <person name="Pippel M."/>
            <person name="Hughes G.M."/>
            <person name="Lavrichenko K."/>
            <person name="Devanna P."/>
            <person name="Winkler S."/>
            <person name="Jermiin L.S."/>
            <person name="Skirmuntt E.C."/>
            <person name="Katzourakis A."/>
            <person name="Burkitt-Gray L."/>
            <person name="Ray D.A."/>
            <person name="Sullivan K.A.M."/>
            <person name="Roscito J.G."/>
            <person name="Kirilenko B.M."/>
            <person name="Davalos L.M."/>
            <person name="Corthals A.P."/>
            <person name="Power M.L."/>
            <person name="Jones G."/>
            <person name="Ransome R.D."/>
            <person name="Dechmann D.K.N."/>
            <person name="Locatelli A.G."/>
            <person name="Puechmaille S.J."/>
            <person name="Fedrigo O."/>
            <person name="Jarvis E.D."/>
            <person name="Hiller M."/>
            <person name="Vernes S.C."/>
            <person name="Myers E.W."/>
            <person name="Teeling E.C."/>
        </authorList>
    </citation>
    <scope>NUCLEOTIDE SEQUENCE [LARGE SCALE GENOMIC DNA]</scope>
    <source>
        <strain evidence="24">Bat1K_MPI-CBG_1</strain>
    </source>
</reference>
<feature type="compositionally biased region" description="Polar residues" evidence="21">
    <location>
        <begin position="176"/>
        <end position="193"/>
    </location>
</feature>
<dbReference type="InterPro" id="IPR000253">
    <property type="entry name" value="FHA_dom"/>
</dbReference>
<dbReference type="SUPFAM" id="SSF57850">
    <property type="entry name" value="RING/U-box"/>
    <property type="match status" value="1"/>
</dbReference>
<evidence type="ECO:0000256" key="17">
    <source>
        <dbReference type="ARBA" id="ARBA00031332"/>
    </source>
</evidence>
<dbReference type="AlphaFoldDB" id="A0A834DK85"/>
<evidence type="ECO:0000313" key="25">
    <source>
        <dbReference type="Proteomes" id="UP000664940"/>
    </source>
</evidence>
<evidence type="ECO:0000256" key="7">
    <source>
        <dbReference type="ARBA" id="ARBA00022618"/>
    </source>
</evidence>
<keyword evidence="9" id="KW-0479">Metal-binding</keyword>
<feature type="compositionally biased region" description="Pro residues" evidence="21">
    <location>
        <begin position="1"/>
        <end position="16"/>
    </location>
</feature>
<evidence type="ECO:0000256" key="12">
    <source>
        <dbReference type="ARBA" id="ARBA00022786"/>
    </source>
</evidence>
<keyword evidence="7" id="KW-0132">Cell division</keyword>
<evidence type="ECO:0000256" key="11">
    <source>
        <dbReference type="ARBA" id="ARBA00022776"/>
    </source>
</evidence>
<evidence type="ECO:0000259" key="23">
    <source>
        <dbReference type="PROSITE" id="PS50089"/>
    </source>
</evidence>
<keyword evidence="11" id="KW-0498">Mitosis</keyword>
<dbReference type="Pfam" id="PF13923">
    <property type="entry name" value="zf-C3HC4_2"/>
    <property type="match status" value="1"/>
</dbReference>
<dbReference type="InterPro" id="IPR017907">
    <property type="entry name" value="Znf_RING_CS"/>
</dbReference>
<comment type="pathway">
    <text evidence="3">Protein modification; protein ubiquitination.</text>
</comment>
<evidence type="ECO:0000256" key="8">
    <source>
        <dbReference type="ARBA" id="ARBA00022679"/>
    </source>
</evidence>
<dbReference type="SUPFAM" id="SSF49879">
    <property type="entry name" value="SMAD/FHA domain"/>
    <property type="match status" value="1"/>
</dbReference>
<evidence type="ECO:0000256" key="10">
    <source>
        <dbReference type="ARBA" id="ARBA00022771"/>
    </source>
</evidence>
<evidence type="ECO:0000256" key="16">
    <source>
        <dbReference type="ARBA" id="ARBA00029800"/>
    </source>
</evidence>
<organism evidence="24 25">
    <name type="scientific">Phyllostomus discolor</name>
    <name type="common">pale spear-nosed bat</name>
    <dbReference type="NCBI Taxonomy" id="89673"/>
    <lineage>
        <taxon>Eukaryota</taxon>
        <taxon>Metazoa</taxon>
        <taxon>Chordata</taxon>
        <taxon>Craniata</taxon>
        <taxon>Vertebrata</taxon>
        <taxon>Euteleostomi</taxon>
        <taxon>Mammalia</taxon>
        <taxon>Eutheria</taxon>
        <taxon>Laurasiatheria</taxon>
        <taxon>Chiroptera</taxon>
        <taxon>Yangochiroptera</taxon>
        <taxon>Phyllostomidae</taxon>
        <taxon>Phyllostominae</taxon>
        <taxon>Phyllostomus</taxon>
    </lineage>
</organism>
<dbReference type="Gene3D" id="2.60.200.20">
    <property type="match status" value="1"/>
</dbReference>
<evidence type="ECO:0000256" key="4">
    <source>
        <dbReference type="ARBA" id="ARBA00005797"/>
    </source>
</evidence>
<dbReference type="CDD" id="cd22672">
    <property type="entry name" value="FHA_CHFR"/>
    <property type="match status" value="1"/>
</dbReference>
<evidence type="ECO:0000256" key="3">
    <source>
        <dbReference type="ARBA" id="ARBA00004906"/>
    </source>
</evidence>
<comment type="catalytic activity">
    <reaction evidence="1">
        <text>S-ubiquitinyl-[E2 ubiquitin-conjugating enzyme]-L-cysteine + [acceptor protein]-L-lysine = [E2 ubiquitin-conjugating enzyme]-L-cysteine + N(6)-ubiquitinyl-[acceptor protein]-L-lysine.</text>
        <dbReference type="EC" id="2.3.2.27"/>
    </reaction>
</comment>
<dbReference type="Pfam" id="PF00498">
    <property type="entry name" value="FHA"/>
    <property type="match status" value="1"/>
</dbReference>
<keyword evidence="12" id="KW-0833">Ubl conjugation pathway</keyword>
<dbReference type="PROSITE" id="PS50089">
    <property type="entry name" value="ZF_RING_2"/>
    <property type="match status" value="1"/>
</dbReference>
<keyword evidence="13" id="KW-0862">Zinc</keyword>
<accession>A0A834DK85</accession>
<comment type="subcellular location">
    <subcellularLocation>
        <location evidence="2">Nucleus</location>
        <location evidence="2">PML body</location>
    </subcellularLocation>
</comment>
<dbReference type="Pfam" id="PF17979">
    <property type="entry name" value="zf-CRD"/>
    <property type="match status" value="1"/>
</dbReference>
<keyword evidence="10 20" id="KW-0863">Zinc-finger</keyword>
<dbReference type="GO" id="GO:0006511">
    <property type="term" value="P:ubiquitin-dependent protein catabolic process"/>
    <property type="evidence" value="ECO:0007669"/>
    <property type="project" value="TreeGrafter"/>
</dbReference>
<evidence type="ECO:0000259" key="22">
    <source>
        <dbReference type="PROSITE" id="PS50006"/>
    </source>
</evidence>
<keyword evidence="14" id="KW-0539">Nucleus</keyword>
<dbReference type="CDD" id="cd16503">
    <property type="entry name" value="RING-HC_CHFR"/>
    <property type="match status" value="1"/>
</dbReference>
<evidence type="ECO:0000256" key="18">
    <source>
        <dbReference type="ARBA" id="ARBA00057857"/>
    </source>
</evidence>
<dbReference type="Gene3D" id="3.30.40.10">
    <property type="entry name" value="Zinc/RING finger domain, C3HC4 (zinc finger)"/>
    <property type="match status" value="1"/>
</dbReference>
<proteinExistence type="inferred from homology"/>
<sequence length="606" mass="67914">MGQPSQKPPSQKPPLQPWGRLLRFGGEESEPPVLLRRRELTIGRRRGCDLSFPGNKLISGDHCKIIVDEKSGQVSLEDTSTNGTVINKLKVVKKQTCPLQTGDVIYFVFRKNEPEHNVAYLYESLSEEHGLAQDSFEANKENMFHVTKDTSGAGQGDEPQFLPPLPTTQVCFEEPQPSTSTSDLFPRVATSSMEPPAGRAPPSSPDGEPNPNLHLLVTDQGGDTLSAPEGVRAVVEKPDRMEEQLTCCICQDLLYDCVSLQPCMHTFCAACYSGWMERSSLCPTCRCLVERICKNHILNNLVEAYLLQHPDKRRSEEDVQSMAARNKITQDMLQPKVRRSFSDEEDSLEDLLDLSDEDSESSDVSQPYIVCRQCPEYRRQVGQLFHYSGPGSEQRAMQAPGDTPSTSASVTPAQDYVCTLQGSHVICTCCFQPMPDRRAEREQDSRIAPQQCTVCLQPFCHLYWGCTRTGCLGCLAPFCELNLGDRCLDGVLNNNNYESDILKNYLATRGLTWKNVLADSLAALQRGVFLLTDYTVTGSTVLCYCCGLRSFRELTYQYRQNIPASELPVAVTSRPDCYWGRNCRTQVKAHHAMKFNHICEQTRFKN</sequence>
<evidence type="ECO:0000256" key="19">
    <source>
        <dbReference type="ARBA" id="ARBA00062532"/>
    </source>
</evidence>
<evidence type="ECO:0000256" key="21">
    <source>
        <dbReference type="SAM" id="MobiDB-lite"/>
    </source>
</evidence>
<comment type="caution">
    <text evidence="24">The sequence shown here is derived from an EMBL/GenBank/DDBJ whole genome shotgun (WGS) entry which is preliminary data.</text>
</comment>
<evidence type="ECO:0000256" key="6">
    <source>
        <dbReference type="ARBA" id="ARBA00017908"/>
    </source>
</evidence>
<dbReference type="PROSITE" id="PS00518">
    <property type="entry name" value="ZF_RING_1"/>
    <property type="match status" value="1"/>
</dbReference>
<evidence type="ECO:0000256" key="1">
    <source>
        <dbReference type="ARBA" id="ARBA00000900"/>
    </source>
</evidence>
<dbReference type="GO" id="GO:0000278">
    <property type="term" value="P:mitotic cell cycle"/>
    <property type="evidence" value="ECO:0007669"/>
    <property type="project" value="UniProtKB-ARBA"/>
</dbReference>
<dbReference type="Gene3D" id="3.30.40.140">
    <property type="match status" value="1"/>
</dbReference>
<dbReference type="PANTHER" id="PTHR16079:SF4">
    <property type="entry name" value="E3 UBIQUITIN-PROTEIN LIGASE CHFR"/>
    <property type="match status" value="1"/>
</dbReference>
<dbReference type="EMBL" id="JABVXQ010000013">
    <property type="protein sequence ID" value="KAF6080782.1"/>
    <property type="molecule type" value="Genomic_DNA"/>
</dbReference>
<dbReference type="GO" id="GO:0008270">
    <property type="term" value="F:zinc ion binding"/>
    <property type="evidence" value="ECO:0007669"/>
    <property type="project" value="UniProtKB-KW"/>
</dbReference>
<name>A0A834DK85_9CHIR</name>
<evidence type="ECO:0000256" key="2">
    <source>
        <dbReference type="ARBA" id="ARBA00004322"/>
    </source>
</evidence>
<dbReference type="PROSITE" id="PS50006">
    <property type="entry name" value="FHA_DOMAIN"/>
    <property type="match status" value="1"/>
</dbReference>
<evidence type="ECO:0000256" key="20">
    <source>
        <dbReference type="PROSITE-ProRule" id="PRU00175"/>
    </source>
</evidence>
<dbReference type="FunFam" id="3.30.40.140:FF:000001">
    <property type="entry name" value="E3 ubiquitin-protein ligase CHFR isoform X1"/>
    <property type="match status" value="1"/>
</dbReference>
<feature type="region of interest" description="Disordered" evidence="21">
    <location>
        <begin position="174"/>
        <end position="214"/>
    </location>
</feature>
<evidence type="ECO:0000256" key="9">
    <source>
        <dbReference type="ARBA" id="ARBA00022723"/>
    </source>
</evidence>
<evidence type="ECO:0000256" key="5">
    <source>
        <dbReference type="ARBA" id="ARBA00012483"/>
    </source>
</evidence>
<dbReference type="InterPro" id="IPR001841">
    <property type="entry name" value="Znf_RING"/>
</dbReference>
<feature type="region of interest" description="Disordered" evidence="21">
    <location>
        <begin position="1"/>
        <end position="25"/>
    </location>
</feature>
<dbReference type="SMART" id="SM00240">
    <property type="entry name" value="FHA"/>
    <property type="match status" value="1"/>
</dbReference>
<dbReference type="EC" id="2.3.2.27" evidence="5"/>
<evidence type="ECO:0000256" key="13">
    <source>
        <dbReference type="ARBA" id="ARBA00022833"/>
    </source>
</evidence>
<dbReference type="InterPro" id="IPR040909">
    <property type="entry name" value="CHFR_Znf-CRD"/>
</dbReference>
<feature type="region of interest" description="Disordered" evidence="21">
    <location>
        <begin position="389"/>
        <end position="408"/>
    </location>
</feature>
<dbReference type="SMART" id="SM00184">
    <property type="entry name" value="RING"/>
    <property type="match status" value="1"/>
</dbReference>
<keyword evidence="8" id="KW-0808">Transferase</keyword>
<dbReference type="InterPro" id="IPR008984">
    <property type="entry name" value="SMAD_FHA_dom_sf"/>
</dbReference>
<dbReference type="GO" id="GO:0016605">
    <property type="term" value="C:PML body"/>
    <property type="evidence" value="ECO:0007669"/>
    <property type="project" value="UniProtKB-SubCell"/>
</dbReference>
<comment type="function">
    <text evidence="18">E3 ubiquitin-protein ligase that functions in the antephase checkpoint by actively delaying passage into mitosis in response to microtubule poisons. Acts in early prophase before chromosome condensation, when the centrosome move apart from each other along the periphery of the nucleus. Probably involved in signaling the presence of mitotic stress caused by microtubule poisons by mediating the 'Lys-48'-linked ubiquitination of target proteins, leading to their degradation by the proteasome. Promotes the ubiquitination and subsequent degradation of AURKA and PLK1. Probably acts as a tumor suppressor, possibly by mediating the polyubiquitination of HDAC1, leading to its degradation. May also promote the formation of 'Lys-63'-linked polyubiquitin chains and functions with the specific ubiquitin-conjugating UBC13-MMS2 (UBE2N-UBE2V2) heterodimer. Substrates that are polyubiquitinated at 'Lys-63' are usually not targeted for degradation, but are rather involved in signaling cellular stress.</text>
</comment>
<dbReference type="UniPathway" id="UPA00143"/>
<feature type="domain" description="RING-type" evidence="23">
    <location>
        <begin position="247"/>
        <end position="286"/>
    </location>
</feature>
<comment type="similarity">
    <text evidence="4">Belongs to the CHFR family.</text>
</comment>
<evidence type="ECO:0000256" key="15">
    <source>
        <dbReference type="ARBA" id="ARBA00023306"/>
    </source>
</evidence>
<protein>
    <recommendedName>
        <fullName evidence="6">E3 ubiquitin-protein ligase CHFR</fullName>
        <ecNumber evidence="5">2.3.2.27</ecNumber>
    </recommendedName>
    <alternativeName>
        <fullName evidence="17">Checkpoint with forkhead and RING finger domains protein</fullName>
    </alternativeName>
    <alternativeName>
        <fullName evidence="16">RING-type E3 ubiquitin transferase CHFR</fullName>
    </alternativeName>
</protein>
<dbReference type="GO" id="GO:0061630">
    <property type="term" value="F:ubiquitin protein ligase activity"/>
    <property type="evidence" value="ECO:0007669"/>
    <property type="project" value="UniProtKB-EC"/>
</dbReference>
<dbReference type="FunFam" id="2.60.200.20:FF:000022">
    <property type="entry name" value="E3 ubiquitin-protein ligase CHFR isoform X2"/>
    <property type="match status" value="1"/>
</dbReference>
<keyword evidence="15" id="KW-0131">Cell cycle</keyword>
<comment type="subunit">
    <text evidence="19">Interacts with HDAC1 and HDAC2. Interacts with PML (with sumoylated form of PML).</text>
</comment>
<dbReference type="PANTHER" id="PTHR16079">
    <property type="entry name" value="UBIQUITIN LIGASE PROTEIN CHFR"/>
    <property type="match status" value="1"/>
</dbReference>
<evidence type="ECO:0000256" key="14">
    <source>
        <dbReference type="ARBA" id="ARBA00023242"/>
    </source>
</evidence>
<dbReference type="GO" id="GO:0051301">
    <property type="term" value="P:cell division"/>
    <property type="evidence" value="ECO:0007669"/>
    <property type="project" value="UniProtKB-KW"/>
</dbReference>